<dbReference type="RefSeq" id="WP_149189264.1">
    <property type="nucleotide sequence ID" value="NZ_VTOZ01000015.1"/>
</dbReference>
<evidence type="ECO:0000313" key="2">
    <source>
        <dbReference type="Proteomes" id="UP000322783"/>
    </source>
</evidence>
<dbReference type="EMBL" id="VTOZ01000015">
    <property type="protein sequence ID" value="TYZ28469.1"/>
    <property type="molecule type" value="Genomic_DNA"/>
</dbReference>
<protein>
    <submittedName>
        <fullName evidence="1">Phage head closure protein</fullName>
    </submittedName>
</protein>
<comment type="caution">
    <text evidence="1">The sequence shown here is derived from an EMBL/GenBank/DDBJ whole genome shotgun (WGS) entry which is preliminary data.</text>
</comment>
<dbReference type="AlphaFoldDB" id="A0A5D6WMZ4"/>
<organism evidence="1 2">
    <name type="scientific">Selenomonas caprae</name>
    <dbReference type="NCBI Taxonomy" id="2606905"/>
    <lineage>
        <taxon>Bacteria</taxon>
        <taxon>Bacillati</taxon>
        <taxon>Bacillota</taxon>
        <taxon>Negativicutes</taxon>
        <taxon>Selenomonadales</taxon>
        <taxon>Selenomonadaceae</taxon>
        <taxon>Selenomonas</taxon>
    </lineage>
</organism>
<dbReference type="Pfam" id="PF05521">
    <property type="entry name" value="Phage_HCP"/>
    <property type="match status" value="1"/>
</dbReference>
<evidence type="ECO:0000313" key="1">
    <source>
        <dbReference type="EMBL" id="TYZ28469.1"/>
    </source>
</evidence>
<dbReference type="InterPro" id="IPR038666">
    <property type="entry name" value="SSP1_head-tail_sf"/>
</dbReference>
<dbReference type="InterPro" id="IPR008767">
    <property type="entry name" value="Phage_SPP1_head-tail_adaptor"/>
</dbReference>
<keyword evidence="2" id="KW-1185">Reference proteome</keyword>
<gene>
    <name evidence="1" type="ORF">FZ041_08455</name>
</gene>
<dbReference type="NCBIfam" id="TIGR01563">
    <property type="entry name" value="gp16_SPP1"/>
    <property type="match status" value="1"/>
</dbReference>
<proteinExistence type="predicted"/>
<dbReference type="Gene3D" id="2.40.10.270">
    <property type="entry name" value="Bacteriophage SPP1 head-tail adaptor protein"/>
    <property type="match status" value="1"/>
</dbReference>
<name>A0A5D6WMZ4_9FIRM</name>
<accession>A0A5D6WMZ4</accession>
<sequence length="112" mass="13082">MYVSLNELKQRITILRPVTEQDAEGNLVEHDRTEVATVWAKVLPYAAKISDGYAEEVKEVDYRIAIRYRTDIKVTDIICWQGKTLRQTAPPYGKDGRRQWLILECRELVEDE</sequence>
<dbReference type="Proteomes" id="UP000322783">
    <property type="component" value="Unassembled WGS sequence"/>
</dbReference>
<reference evidence="1 2" key="1">
    <citation type="submission" date="2019-08" db="EMBL/GenBank/DDBJ databases">
        <title>Selenomonas sp. mPRGC5 and Selenomonas sp. mPRGC8 isolated from ruminal fluid of dairy goat (Capra hircus).</title>
        <authorList>
            <person name="Poothong S."/>
            <person name="Nuengjamnong C."/>
            <person name="Tanasupawat S."/>
        </authorList>
    </citation>
    <scope>NUCLEOTIDE SEQUENCE [LARGE SCALE GENOMIC DNA]</scope>
    <source>
        <strain evidence="2">mPRGC8</strain>
    </source>
</reference>